<organism evidence="5 6">
    <name type="scientific">Coemansia asiatica</name>
    <dbReference type="NCBI Taxonomy" id="1052880"/>
    <lineage>
        <taxon>Eukaryota</taxon>
        <taxon>Fungi</taxon>
        <taxon>Fungi incertae sedis</taxon>
        <taxon>Zoopagomycota</taxon>
        <taxon>Kickxellomycotina</taxon>
        <taxon>Kickxellomycetes</taxon>
        <taxon>Kickxellales</taxon>
        <taxon>Kickxellaceae</taxon>
        <taxon>Coemansia</taxon>
    </lineage>
</organism>
<dbReference type="PROSITE" id="PS50118">
    <property type="entry name" value="HMG_BOX_2"/>
    <property type="match status" value="1"/>
</dbReference>
<keyword evidence="2" id="KW-0539">Nucleus</keyword>
<evidence type="ECO:0000256" key="1">
    <source>
        <dbReference type="ARBA" id="ARBA00023125"/>
    </source>
</evidence>
<evidence type="ECO:0000313" key="5">
    <source>
        <dbReference type="EMBL" id="KAJ1648065.1"/>
    </source>
</evidence>
<feature type="domain" description="HMG box" evidence="4">
    <location>
        <begin position="57"/>
        <end position="125"/>
    </location>
</feature>
<feature type="compositionally biased region" description="Basic residues" evidence="3">
    <location>
        <begin position="228"/>
        <end position="237"/>
    </location>
</feature>
<dbReference type="Gene3D" id="1.10.30.10">
    <property type="entry name" value="High mobility group box domain"/>
    <property type="match status" value="1"/>
</dbReference>
<dbReference type="InterPro" id="IPR050342">
    <property type="entry name" value="HMGB"/>
</dbReference>
<name>A0A9W7XRM0_9FUNG</name>
<dbReference type="InterPro" id="IPR009071">
    <property type="entry name" value="HMG_box_dom"/>
</dbReference>
<dbReference type="Pfam" id="PF00505">
    <property type="entry name" value="HMG_box"/>
    <property type="match status" value="1"/>
</dbReference>
<sequence>MSKEREENLLLTIHDAQELAVAHKKLAVIYSRIAGTTLAQVQIRGVHHRQPRDPKAPKKPLTSYLLFCAKVRDEFRKSNPGITSKELASILGHAWRTLDDTSRRRYIAEAKTLKLKYDHDVARFKSSKSRQGSDDLVDSDEDEVEDDVDEDDDDDEIEFNTAAKSKPKSKAANPAANPHASAKLAAVVAAGSGGPKKTTAGKAGSATSDERPSTQETPAVASPMTSPVKKKHRKHKSDGHANGADGAPTKKKAKKARPAI</sequence>
<evidence type="ECO:0000256" key="3">
    <source>
        <dbReference type="SAM" id="MobiDB-lite"/>
    </source>
</evidence>
<dbReference type="AlphaFoldDB" id="A0A9W7XRM0"/>
<accession>A0A9W7XRM0</accession>
<dbReference type="PANTHER" id="PTHR48112:SF22">
    <property type="entry name" value="MITOCHONDRIAL TRANSCRIPTION FACTOR A, ISOFORM B"/>
    <property type="match status" value="1"/>
</dbReference>
<feature type="compositionally biased region" description="Basic residues" evidence="3">
    <location>
        <begin position="249"/>
        <end position="260"/>
    </location>
</feature>
<keyword evidence="6" id="KW-1185">Reference proteome</keyword>
<feature type="region of interest" description="Disordered" evidence="3">
    <location>
        <begin position="125"/>
        <end position="260"/>
    </location>
</feature>
<gene>
    <name evidence="5" type="primary">HMGB3</name>
    <name evidence="5" type="ORF">LPJ64_000601</name>
</gene>
<dbReference type="InterPro" id="IPR036910">
    <property type="entry name" value="HMG_box_dom_sf"/>
</dbReference>
<evidence type="ECO:0000313" key="6">
    <source>
        <dbReference type="Proteomes" id="UP001145021"/>
    </source>
</evidence>
<dbReference type="SUPFAM" id="SSF47095">
    <property type="entry name" value="HMG-box"/>
    <property type="match status" value="1"/>
</dbReference>
<feature type="compositionally biased region" description="Low complexity" evidence="3">
    <location>
        <begin position="170"/>
        <end position="207"/>
    </location>
</feature>
<proteinExistence type="predicted"/>
<dbReference type="SMART" id="SM00398">
    <property type="entry name" value="HMG"/>
    <property type="match status" value="1"/>
</dbReference>
<dbReference type="EMBL" id="JANBOH010000012">
    <property type="protein sequence ID" value="KAJ1648065.1"/>
    <property type="molecule type" value="Genomic_DNA"/>
</dbReference>
<dbReference type="Proteomes" id="UP001145021">
    <property type="component" value="Unassembled WGS sequence"/>
</dbReference>
<feature type="DNA-binding region" description="HMG box" evidence="2">
    <location>
        <begin position="57"/>
        <end position="125"/>
    </location>
</feature>
<dbReference type="GO" id="GO:0003677">
    <property type="term" value="F:DNA binding"/>
    <property type="evidence" value="ECO:0007669"/>
    <property type="project" value="UniProtKB-UniRule"/>
</dbReference>
<evidence type="ECO:0000256" key="2">
    <source>
        <dbReference type="PROSITE-ProRule" id="PRU00267"/>
    </source>
</evidence>
<reference evidence="5" key="1">
    <citation type="submission" date="2022-07" db="EMBL/GenBank/DDBJ databases">
        <title>Phylogenomic reconstructions and comparative analyses of Kickxellomycotina fungi.</title>
        <authorList>
            <person name="Reynolds N.K."/>
            <person name="Stajich J.E."/>
            <person name="Barry K."/>
            <person name="Grigoriev I.V."/>
            <person name="Crous P."/>
            <person name="Smith M.E."/>
        </authorList>
    </citation>
    <scope>NUCLEOTIDE SEQUENCE</scope>
    <source>
        <strain evidence="5">NBRC 105413</strain>
    </source>
</reference>
<feature type="compositionally biased region" description="Acidic residues" evidence="3">
    <location>
        <begin position="135"/>
        <end position="158"/>
    </location>
</feature>
<dbReference type="GO" id="GO:0005634">
    <property type="term" value="C:nucleus"/>
    <property type="evidence" value="ECO:0007669"/>
    <property type="project" value="UniProtKB-UniRule"/>
</dbReference>
<keyword evidence="1 2" id="KW-0238">DNA-binding</keyword>
<dbReference type="PANTHER" id="PTHR48112">
    <property type="entry name" value="HIGH MOBILITY GROUP PROTEIN DSP1"/>
    <property type="match status" value="1"/>
</dbReference>
<evidence type="ECO:0000259" key="4">
    <source>
        <dbReference type="PROSITE" id="PS50118"/>
    </source>
</evidence>
<protein>
    <submittedName>
        <fullName evidence="5">High mobility group box 3</fullName>
    </submittedName>
</protein>
<comment type="caution">
    <text evidence="5">The sequence shown here is derived from an EMBL/GenBank/DDBJ whole genome shotgun (WGS) entry which is preliminary data.</text>
</comment>